<keyword evidence="1" id="KW-0472">Membrane</keyword>
<keyword evidence="1" id="KW-1133">Transmembrane helix</keyword>
<comment type="caution">
    <text evidence="2">The sequence shown here is derived from an EMBL/GenBank/DDBJ whole genome shotgun (WGS) entry which is preliminary data.</text>
</comment>
<feature type="transmembrane region" description="Helical" evidence="1">
    <location>
        <begin position="7"/>
        <end position="24"/>
    </location>
</feature>
<sequence>MKKKVKYIIIPISFLFIYILFSNGNKIQYARISG</sequence>
<evidence type="ECO:0000256" key="1">
    <source>
        <dbReference type="SAM" id="Phobius"/>
    </source>
</evidence>
<name>A0ABM8YTV9_9BACI</name>
<protein>
    <submittedName>
        <fullName evidence="2">Uncharacterized protein</fullName>
    </submittedName>
</protein>
<dbReference type="Proteomes" id="UP000789833">
    <property type="component" value="Unassembled WGS sequence"/>
</dbReference>
<gene>
    <name evidence="2" type="ORF">BACCIP111883_04221</name>
</gene>
<reference evidence="2 3" key="1">
    <citation type="submission" date="2021-10" db="EMBL/GenBank/DDBJ databases">
        <authorList>
            <person name="Criscuolo A."/>
        </authorList>
    </citation>
    <scope>NUCLEOTIDE SEQUENCE [LARGE SCALE GENOMIC DNA]</scope>
    <source>
        <strain evidence="3">CIP 111883</strain>
    </source>
</reference>
<accession>A0ABM8YTV9</accession>
<evidence type="ECO:0000313" key="3">
    <source>
        <dbReference type="Proteomes" id="UP000789833"/>
    </source>
</evidence>
<keyword evidence="3" id="KW-1185">Reference proteome</keyword>
<keyword evidence="1" id="KW-0812">Transmembrane</keyword>
<dbReference type="EMBL" id="CAKJTJ010000046">
    <property type="protein sequence ID" value="CAG9623410.1"/>
    <property type="molecule type" value="Genomic_DNA"/>
</dbReference>
<proteinExistence type="predicted"/>
<organism evidence="2 3">
    <name type="scientific">Sutcliffiella rhizosphaerae</name>
    <dbReference type="NCBI Taxonomy" id="2880967"/>
    <lineage>
        <taxon>Bacteria</taxon>
        <taxon>Bacillati</taxon>
        <taxon>Bacillota</taxon>
        <taxon>Bacilli</taxon>
        <taxon>Bacillales</taxon>
        <taxon>Bacillaceae</taxon>
        <taxon>Sutcliffiella</taxon>
    </lineage>
</organism>
<evidence type="ECO:0000313" key="2">
    <source>
        <dbReference type="EMBL" id="CAG9623410.1"/>
    </source>
</evidence>